<proteinExistence type="predicted"/>
<dbReference type="Pfam" id="PF13895">
    <property type="entry name" value="Ig_2"/>
    <property type="match status" value="1"/>
</dbReference>
<dbReference type="SUPFAM" id="SSF48726">
    <property type="entry name" value="Immunoglobulin"/>
    <property type="match status" value="1"/>
</dbReference>
<dbReference type="Gene3D" id="2.60.40.10">
    <property type="entry name" value="Immunoglobulins"/>
    <property type="match status" value="1"/>
</dbReference>
<dbReference type="OMA" id="ADWRYYW"/>
<dbReference type="AlphaFoldDB" id="A0A668VBJ2"/>
<name>A0A668VBJ2_OREAU</name>
<dbReference type="Proteomes" id="UP000472276">
    <property type="component" value="Unassembled WGS sequence"/>
</dbReference>
<sequence>MCKSRRRDDSYSSTEWSEAFTLSVSNQPKTQITSDMRDIPVGGSVTLTCSVNPLSSSGWKYYWYRDENSSEPLTTQDAVFHSNGQISVSQEGLYRCRGGRGNPVYYTEDSQSVRIDHRGDKISTTSLRHFLTNSPSLYGFLARATFQAS</sequence>
<dbReference type="Gene3D" id="3.30.60.210">
    <property type="entry name" value="Stc1 domain"/>
    <property type="match status" value="1"/>
</dbReference>
<keyword evidence="3" id="KW-1185">Reference proteome</keyword>
<evidence type="ECO:0000313" key="2">
    <source>
        <dbReference type="Ensembl" id="ENSOABP00000048467.2"/>
    </source>
</evidence>
<reference evidence="2" key="1">
    <citation type="submission" date="2025-08" db="UniProtKB">
        <authorList>
            <consortium name="Ensembl"/>
        </authorList>
    </citation>
    <scope>IDENTIFICATION</scope>
</reference>
<reference evidence="2" key="2">
    <citation type="submission" date="2025-09" db="UniProtKB">
        <authorList>
            <consortium name="Ensembl"/>
        </authorList>
    </citation>
    <scope>IDENTIFICATION</scope>
</reference>
<protein>
    <recommendedName>
        <fullName evidence="1">Ig-like domain-containing protein</fullName>
    </recommendedName>
</protein>
<dbReference type="PROSITE" id="PS50835">
    <property type="entry name" value="IG_LIKE"/>
    <property type="match status" value="1"/>
</dbReference>
<accession>A0A668VBJ2</accession>
<dbReference type="InterPro" id="IPR013783">
    <property type="entry name" value="Ig-like_fold"/>
</dbReference>
<dbReference type="InterPro" id="IPR007110">
    <property type="entry name" value="Ig-like_dom"/>
</dbReference>
<evidence type="ECO:0000259" key="1">
    <source>
        <dbReference type="PROSITE" id="PS50835"/>
    </source>
</evidence>
<organism evidence="2 3">
    <name type="scientific">Oreochromis aureus</name>
    <name type="common">Israeli tilapia</name>
    <name type="synonym">Chromis aureus</name>
    <dbReference type="NCBI Taxonomy" id="47969"/>
    <lineage>
        <taxon>Eukaryota</taxon>
        <taxon>Metazoa</taxon>
        <taxon>Chordata</taxon>
        <taxon>Craniata</taxon>
        <taxon>Vertebrata</taxon>
        <taxon>Euteleostomi</taxon>
        <taxon>Actinopterygii</taxon>
        <taxon>Neopterygii</taxon>
        <taxon>Teleostei</taxon>
        <taxon>Neoteleostei</taxon>
        <taxon>Acanthomorphata</taxon>
        <taxon>Ovalentaria</taxon>
        <taxon>Cichlomorphae</taxon>
        <taxon>Cichliformes</taxon>
        <taxon>Cichlidae</taxon>
        <taxon>African cichlids</taxon>
        <taxon>Pseudocrenilabrinae</taxon>
        <taxon>Oreochromini</taxon>
        <taxon>Oreochromis</taxon>
    </lineage>
</organism>
<dbReference type="InterPro" id="IPR043069">
    <property type="entry name" value="Stc1_sf"/>
</dbReference>
<evidence type="ECO:0000313" key="3">
    <source>
        <dbReference type="Proteomes" id="UP000472276"/>
    </source>
</evidence>
<feature type="domain" description="Ig-like" evidence="1">
    <location>
        <begin position="28"/>
        <end position="97"/>
    </location>
</feature>
<dbReference type="Ensembl" id="ENSOABT00000049709.2">
    <property type="protein sequence ID" value="ENSOABP00000048467.2"/>
    <property type="gene ID" value="ENSOABG00000021607.2"/>
</dbReference>
<dbReference type="InterPro" id="IPR036179">
    <property type="entry name" value="Ig-like_dom_sf"/>
</dbReference>